<sequence length="68" mass="7282">MRPAPARLAGGDTDKPADHARDQPVRLDAPGGVTLPTHVTRSLRSVNYPDQYAVVRADSSFTVVSPRA</sequence>
<evidence type="ECO:0000313" key="3">
    <source>
        <dbReference type="Proteomes" id="UP000565089"/>
    </source>
</evidence>
<name>A0A7W7DJK3_9ACTN</name>
<accession>A0A7W7DJK3</accession>
<comment type="caution">
    <text evidence="2">The sequence shown here is derived from an EMBL/GenBank/DDBJ whole genome shotgun (WGS) entry which is preliminary data.</text>
</comment>
<evidence type="ECO:0000256" key="1">
    <source>
        <dbReference type="SAM" id="MobiDB-lite"/>
    </source>
</evidence>
<reference evidence="2 3" key="1">
    <citation type="submission" date="2020-08" db="EMBL/GenBank/DDBJ databases">
        <title>Sequencing the genomes of 1000 actinobacteria strains.</title>
        <authorList>
            <person name="Klenk H.-P."/>
        </authorList>
    </citation>
    <scope>NUCLEOTIDE SEQUENCE [LARGE SCALE GENOMIC DNA]</scope>
    <source>
        <strain evidence="2 3">DSM 40483</strain>
    </source>
</reference>
<feature type="region of interest" description="Disordered" evidence="1">
    <location>
        <begin position="1"/>
        <end position="33"/>
    </location>
</feature>
<dbReference type="RefSeq" id="WP_184918060.1">
    <property type="nucleotide sequence ID" value="NZ_JACHMS010000001.1"/>
</dbReference>
<dbReference type="Proteomes" id="UP000565089">
    <property type="component" value="Unassembled WGS sequence"/>
</dbReference>
<dbReference type="AlphaFoldDB" id="A0A7W7DJK3"/>
<organism evidence="2 3">
    <name type="scientific">Streptomyces luteogriseus</name>
    <dbReference type="NCBI Taxonomy" id="68233"/>
    <lineage>
        <taxon>Bacteria</taxon>
        <taxon>Bacillati</taxon>
        <taxon>Actinomycetota</taxon>
        <taxon>Actinomycetes</taxon>
        <taxon>Kitasatosporales</taxon>
        <taxon>Streptomycetaceae</taxon>
        <taxon>Streptomyces</taxon>
    </lineage>
</organism>
<gene>
    <name evidence="2" type="ORF">BJ965_001896</name>
</gene>
<dbReference type="GeneID" id="95793893"/>
<protein>
    <submittedName>
        <fullName evidence="2">Uncharacterized protein</fullName>
    </submittedName>
</protein>
<dbReference type="EMBL" id="JACHMS010000001">
    <property type="protein sequence ID" value="MBB4712014.1"/>
    <property type="molecule type" value="Genomic_DNA"/>
</dbReference>
<evidence type="ECO:0000313" key="2">
    <source>
        <dbReference type="EMBL" id="MBB4712014.1"/>
    </source>
</evidence>
<proteinExistence type="predicted"/>
<keyword evidence="3" id="KW-1185">Reference proteome</keyword>
<feature type="compositionally biased region" description="Basic and acidic residues" evidence="1">
    <location>
        <begin position="12"/>
        <end position="25"/>
    </location>
</feature>